<protein>
    <submittedName>
        <fullName evidence="17">Oocyte zinc finger protein XlCOF8.4-like isoform X1</fullName>
    </submittedName>
</protein>
<dbReference type="Gene3D" id="6.10.140.140">
    <property type="match status" value="1"/>
</dbReference>
<dbReference type="AlphaFoldDB" id="A0A8J1KS87"/>
<dbReference type="FunFam" id="3.30.160.60:FF:000936">
    <property type="entry name" value="Zinc finger protein 577"/>
    <property type="match status" value="1"/>
</dbReference>
<evidence type="ECO:0000256" key="13">
    <source>
        <dbReference type="SAM" id="MobiDB-lite"/>
    </source>
</evidence>
<evidence type="ECO:0000256" key="2">
    <source>
        <dbReference type="ARBA" id="ARBA00004123"/>
    </source>
</evidence>
<dbReference type="PANTHER" id="PTHR24404">
    <property type="entry name" value="ZINC FINGER PROTEIN"/>
    <property type="match status" value="1"/>
</dbReference>
<feature type="region of interest" description="Disordered" evidence="13">
    <location>
        <begin position="167"/>
        <end position="200"/>
    </location>
</feature>
<evidence type="ECO:0000256" key="3">
    <source>
        <dbReference type="ARBA" id="ARBA00006991"/>
    </source>
</evidence>
<evidence type="ECO:0000259" key="15">
    <source>
        <dbReference type="PROSITE" id="PS50805"/>
    </source>
</evidence>
<dbReference type="SUPFAM" id="SSF109640">
    <property type="entry name" value="KRAB domain (Kruppel-associated box)"/>
    <property type="match status" value="1"/>
</dbReference>
<dbReference type="PROSITE" id="PS50157">
    <property type="entry name" value="ZINC_FINGER_C2H2_2"/>
    <property type="match status" value="6"/>
</dbReference>
<proteinExistence type="inferred from homology"/>
<organism evidence="16 17">
    <name type="scientific">Xenopus laevis</name>
    <name type="common">African clawed frog</name>
    <dbReference type="NCBI Taxonomy" id="8355"/>
    <lineage>
        <taxon>Eukaryota</taxon>
        <taxon>Metazoa</taxon>
        <taxon>Chordata</taxon>
        <taxon>Craniata</taxon>
        <taxon>Vertebrata</taxon>
        <taxon>Euteleostomi</taxon>
        <taxon>Amphibia</taxon>
        <taxon>Batrachia</taxon>
        <taxon>Anura</taxon>
        <taxon>Pipoidea</taxon>
        <taxon>Pipidae</taxon>
        <taxon>Xenopodinae</taxon>
        <taxon>Xenopus</taxon>
        <taxon>Xenopus</taxon>
    </lineage>
</organism>
<dbReference type="KEGG" id="xla:121393878"/>
<evidence type="ECO:0000256" key="11">
    <source>
        <dbReference type="ARBA" id="ARBA00023242"/>
    </source>
</evidence>
<feature type="domain" description="C2H2-type" evidence="14">
    <location>
        <begin position="384"/>
        <end position="411"/>
    </location>
</feature>
<evidence type="ECO:0000256" key="6">
    <source>
        <dbReference type="ARBA" id="ARBA00022771"/>
    </source>
</evidence>
<feature type="domain" description="C2H2-type" evidence="14">
    <location>
        <begin position="412"/>
        <end position="439"/>
    </location>
</feature>
<evidence type="ECO:0000256" key="10">
    <source>
        <dbReference type="ARBA" id="ARBA00023163"/>
    </source>
</evidence>
<dbReference type="PANTHER" id="PTHR24404:SF94">
    <property type="entry name" value="ZINC FINGER PROTEIN 436"/>
    <property type="match status" value="1"/>
</dbReference>
<evidence type="ECO:0000259" key="14">
    <source>
        <dbReference type="PROSITE" id="PS50157"/>
    </source>
</evidence>
<keyword evidence="11" id="KW-0539">Nucleus</keyword>
<evidence type="ECO:0000313" key="16">
    <source>
        <dbReference type="Proteomes" id="UP000186698"/>
    </source>
</evidence>
<keyword evidence="5" id="KW-0677">Repeat</keyword>
<comment type="function">
    <text evidence="1">May be involved in transcriptional regulation.</text>
</comment>
<dbReference type="OrthoDB" id="654211at2759"/>
<dbReference type="GO" id="GO:0000978">
    <property type="term" value="F:RNA polymerase II cis-regulatory region sequence-specific DNA binding"/>
    <property type="evidence" value="ECO:0000318"/>
    <property type="project" value="GO_Central"/>
</dbReference>
<keyword evidence="4" id="KW-0479">Metal-binding</keyword>
<feature type="domain" description="KRAB" evidence="15">
    <location>
        <begin position="119"/>
        <end position="196"/>
    </location>
</feature>
<dbReference type="GO" id="GO:0005634">
    <property type="term" value="C:nucleus"/>
    <property type="evidence" value="ECO:0007669"/>
    <property type="project" value="UniProtKB-SubCell"/>
</dbReference>
<dbReference type="InterPro" id="IPR036051">
    <property type="entry name" value="KRAB_dom_sf"/>
</dbReference>
<keyword evidence="7" id="KW-0862">Zinc</keyword>
<comment type="similarity">
    <text evidence="3">Belongs to the krueppel C2H2-type zinc-finger protein family.</text>
</comment>
<keyword evidence="10" id="KW-0804">Transcription</keyword>
<dbReference type="FunFam" id="3.30.160.60:FF:000446">
    <property type="entry name" value="Zinc finger protein"/>
    <property type="match status" value="1"/>
</dbReference>
<dbReference type="Proteomes" id="UP000186698">
    <property type="component" value="Chromosome 5L"/>
</dbReference>
<reference evidence="17" key="1">
    <citation type="submission" date="2025-08" db="UniProtKB">
        <authorList>
            <consortium name="RefSeq"/>
        </authorList>
    </citation>
    <scope>IDENTIFICATION</scope>
    <source>
        <strain evidence="17">J_2021</strain>
        <tissue evidence="17">Erythrocytes</tissue>
    </source>
</reference>
<dbReference type="Pfam" id="PF01352">
    <property type="entry name" value="KRAB"/>
    <property type="match status" value="1"/>
</dbReference>
<keyword evidence="9" id="KW-0238">DNA-binding</keyword>
<evidence type="ECO:0000256" key="4">
    <source>
        <dbReference type="ARBA" id="ARBA00022723"/>
    </source>
</evidence>
<dbReference type="Gene3D" id="3.30.160.60">
    <property type="entry name" value="Classic Zinc Finger"/>
    <property type="match status" value="6"/>
</dbReference>
<keyword evidence="8" id="KW-0805">Transcription regulation</keyword>
<feature type="domain" description="C2H2-type" evidence="14">
    <location>
        <begin position="496"/>
        <end position="523"/>
    </location>
</feature>
<evidence type="ECO:0000256" key="12">
    <source>
        <dbReference type="PROSITE-ProRule" id="PRU00042"/>
    </source>
</evidence>
<dbReference type="GO" id="GO:0000981">
    <property type="term" value="F:DNA-binding transcription factor activity, RNA polymerase II-specific"/>
    <property type="evidence" value="ECO:0000318"/>
    <property type="project" value="GO_Central"/>
</dbReference>
<dbReference type="SUPFAM" id="SSF57667">
    <property type="entry name" value="beta-beta-alpha zinc fingers"/>
    <property type="match status" value="3"/>
</dbReference>
<dbReference type="FunFam" id="3.30.160.60:FF:001442">
    <property type="entry name" value="zinc finger protein 696"/>
    <property type="match status" value="1"/>
</dbReference>
<name>A0A8J1KS87_XENLA</name>
<keyword evidence="16" id="KW-1185">Reference proteome</keyword>
<evidence type="ECO:0000256" key="8">
    <source>
        <dbReference type="ARBA" id="ARBA00023015"/>
    </source>
</evidence>
<dbReference type="FunFam" id="3.30.160.60:FF:000065">
    <property type="entry name" value="B-cell CLL/lymphoma 6, member B"/>
    <property type="match status" value="2"/>
</dbReference>
<dbReference type="PROSITE" id="PS50805">
    <property type="entry name" value="KRAB"/>
    <property type="match status" value="1"/>
</dbReference>
<dbReference type="Pfam" id="PF13912">
    <property type="entry name" value="zf-C2H2_6"/>
    <property type="match status" value="1"/>
</dbReference>
<feature type="domain" description="C2H2-type" evidence="14">
    <location>
        <begin position="356"/>
        <end position="383"/>
    </location>
</feature>
<evidence type="ECO:0000256" key="9">
    <source>
        <dbReference type="ARBA" id="ARBA00023125"/>
    </source>
</evidence>
<feature type="region of interest" description="Disordered" evidence="13">
    <location>
        <begin position="317"/>
        <end position="346"/>
    </location>
</feature>
<dbReference type="InterPro" id="IPR001909">
    <property type="entry name" value="KRAB"/>
</dbReference>
<dbReference type="CDD" id="cd07765">
    <property type="entry name" value="KRAB_A-box"/>
    <property type="match status" value="1"/>
</dbReference>
<evidence type="ECO:0000256" key="5">
    <source>
        <dbReference type="ARBA" id="ARBA00022737"/>
    </source>
</evidence>
<evidence type="ECO:0000256" key="7">
    <source>
        <dbReference type="ARBA" id="ARBA00022833"/>
    </source>
</evidence>
<dbReference type="GO" id="GO:0008270">
    <property type="term" value="F:zinc ion binding"/>
    <property type="evidence" value="ECO:0007669"/>
    <property type="project" value="UniProtKB-KW"/>
</dbReference>
<comment type="subcellular location">
    <subcellularLocation>
        <location evidence="2">Nucleus</location>
    </subcellularLocation>
</comment>
<dbReference type="Pfam" id="PF00096">
    <property type="entry name" value="zf-C2H2"/>
    <property type="match status" value="4"/>
</dbReference>
<feature type="compositionally biased region" description="Basic and acidic residues" evidence="13">
    <location>
        <begin position="169"/>
        <end position="178"/>
    </location>
</feature>
<dbReference type="InterPro" id="IPR013087">
    <property type="entry name" value="Znf_C2H2_type"/>
</dbReference>
<dbReference type="PROSITE" id="PS00028">
    <property type="entry name" value="ZINC_FINGER_C2H2_1"/>
    <property type="match status" value="6"/>
</dbReference>
<evidence type="ECO:0000313" key="17">
    <source>
        <dbReference type="RefSeq" id="XP_041419623.1"/>
    </source>
</evidence>
<dbReference type="FunFam" id="3.30.160.60:FF:001325">
    <property type="entry name" value="zinc finger protein 200"/>
    <property type="match status" value="1"/>
</dbReference>
<accession>A0A8J1KS87</accession>
<gene>
    <name evidence="17" type="primary">LOC121393878</name>
</gene>
<dbReference type="GeneID" id="121393878"/>
<sequence>MRRAGVTEGAVISLKGQTATEPVMGNQDPDQLHETILTLTLEIIYLLTGEGYSVTKKSGDDMPLPQSCTDCMLGGACRHHVTSPTVAPPPGSVIQKENAKKILELMSNIIQLLTGEVAIRCEDVSLYFSLEEWQYLKGNKTRYREVIKENWEQLRPLGCEWDVGADVRNANKPDKTEAEEADSWGEGNPPNPDISPTDPQTLTNCISHGIKEESWEEEEHCEWNTDPPTEQIQGTDPPTDTVGSHLNISQSDNHSDIKGALYSWGEGNPPNPDISPTDPQTLTHCISHGINKEMVSWAEGLNPYCGMSPHTEQIAGTVPPTGIRGSNPNIRLSGSDRKELGTPDGHRISHIREKPFSCYKCTKCFAHQSRLASHLRKHSAERPLTCTVCKKCFAHQNALNRHVKSHTGDKSFCCSECGKCFTHDCFLKVHLRSHTGEKPFSCSECGRCFAYQGDLRRHSRIHTGNKPYCCTECGKCFGQKYPLALHMRSHTGEKPFTCSECGKSYKMKRSLIGHMRAHRGGTL</sequence>
<dbReference type="InterPro" id="IPR050589">
    <property type="entry name" value="Ikaros_C2H2-ZF"/>
</dbReference>
<keyword evidence="6 12" id="KW-0863">Zinc-finger</keyword>
<feature type="domain" description="C2H2-type" evidence="14">
    <location>
        <begin position="468"/>
        <end position="495"/>
    </location>
</feature>
<feature type="compositionally biased region" description="Basic and acidic residues" evidence="13">
    <location>
        <begin position="334"/>
        <end position="346"/>
    </location>
</feature>
<dbReference type="SMART" id="SM00355">
    <property type="entry name" value="ZnF_C2H2"/>
    <property type="match status" value="6"/>
</dbReference>
<evidence type="ECO:0000256" key="1">
    <source>
        <dbReference type="ARBA" id="ARBA00003767"/>
    </source>
</evidence>
<dbReference type="InterPro" id="IPR036236">
    <property type="entry name" value="Znf_C2H2_sf"/>
</dbReference>
<feature type="domain" description="C2H2-type" evidence="14">
    <location>
        <begin position="440"/>
        <end position="467"/>
    </location>
</feature>
<dbReference type="GO" id="GO:0006357">
    <property type="term" value="P:regulation of transcription by RNA polymerase II"/>
    <property type="evidence" value="ECO:0000318"/>
    <property type="project" value="GO_Central"/>
</dbReference>
<dbReference type="RefSeq" id="XP_041419623.1">
    <property type="nucleotide sequence ID" value="XM_041563689.1"/>
</dbReference>